<evidence type="ECO:0000256" key="3">
    <source>
        <dbReference type="ARBA" id="ARBA00023274"/>
    </source>
</evidence>
<gene>
    <name evidence="6" type="ORF">BP5796_10476</name>
</gene>
<sequence>MPYSDNLYSADDDLSDNESLSDQLSPSDGYFSRPDSLPNVMVPDPSLEQGHTAEAKAREAREEAHSNLEGQEQLNSSGTNSPAISRSTPSRLDTSVPSVHASTPSPTLPISPSPISPRRYYNPYPSSRTPLLQGPPPAYTPASPSTSPLSPQAPTSPQAAPEPAQNYNTFAYHRLEDGLPSSQGPQSMGSPPNPPNEESPLWRRQQKQYRGRGVIQRLLFISLIVSIVLALLMTIVRSGNSAHVPSRRPIEDTPGKPVTDIPTPQRPHTPEAPNPSQPDTPEVPKTPKNPKEPVELLPPPDTGAANHKYCQYAKIGSEVGVLAWRMKKHLHIRQTTFDNTGIDMTPISTYGEVRLRRIPKDSPYYDTDGYMEFFIYTSDPDIQTGMQYNNDERLIKIETPRQARLQTPGPHCISVELTAWIPEGAEFDEIIVETVELTQSVFDGIDINVSKSARFKSITGGIHFPKIDTSGPMWSTHQPKQHSQGMEDGVGELDELGTISSSNFSSRHIEISTTTGSITGLYPLYDYLGIDSMSGSVSVSIAPKPVDPKAPLPATLEISTRSGSINAKAPVNGPAWVLPPRRYDTKVTSMSGSIGGSYIAGSSGDWHSNSGSLHLEVLPMIENGKAELKSIFNTATLSGSNRVELLEPIFIPSYKSYEETKPGKPYKPIGEDDPYLLLPDPDMTEFTADPKLHTLVSTHSSKSGTVEVKYPDSWEGIVDLKALSGSINTSGNIEIIKDGKKDWVHREVVAQHPKGGRDLDRASTVLVENLSEPVEPSRLKSDKRPNDGLCTKARRASQSSILNPRPPLANPGKTLPRPRKINPSSPHSISSPDYSLDLTARRANEKRAVPNFSQIPISCDRPKPPFTAAAPFEERISSKSHEAEAKMASLQKATASALKSSSTIASAQSSSSARRQLNAVVVSAGLMQKTVKVRIGVQKWNSHVRKNYNLASHLLVHDPNSSLRQGDVISITPGWRVSKHVHHVVDSIIAPYGVPIEERPRVPSEAERIAEREEKMRAKVERRKEAASRAEEGASEIETVAQVKATKVSRKVKKEKAMKKLAPESTPREEEPPKKTGWFS</sequence>
<feature type="compositionally biased region" description="Low complexity" evidence="4">
    <location>
        <begin position="823"/>
        <end position="834"/>
    </location>
</feature>
<keyword evidence="5" id="KW-1133">Transmembrane helix</keyword>
<keyword evidence="5" id="KW-0812">Transmembrane</keyword>
<feature type="compositionally biased region" description="Pro residues" evidence="4">
    <location>
        <begin position="264"/>
        <end position="278"/>
    </location>
</feature>
<feature type="region of interest" description="Disordered" evidence="4">
    <location>
        <begin position="240"/>
        <end position="303"/>
    </location>
</feature>
<feature type="compositionally biased region" description="Polar residues" evidence="4">
    <location>
        <begin position="68"/>
        <end position="101"/>
    </location>
</feature>
<dbReference type="InterPro" id="IPR012340">
    <property type="entry name" value="NA-bd_OB-fold"/>
</dbReference>
<dbReference type="AlphaFoldDB" id="A0A3D8QR52"/>
<feature type="compositionally biased region" description="Pro residues" evidence="4">
    <location>
        <begin position="106"/>
        <end position="115"/>
    </location>
</feature>
<reference evidence="6 7" key="1">
    <citation type="journal article" date="2018" name="IMA Fungus">
        <title>IMA Genome-F 9: Draft genome sequence of Annulohypoxylon stygium, Aspergillus mulundensis, Berkeleyomyces basicola (syn. Thielaviopsis basicola), Ceratocystis smalleyi, two Cercospora beticola strains, Coleophoma cylindrospora, Fusarium fracticaudum, Phialophora cf. hyalina, and Morchella septimelata.</title>
        <authorList>
            <person name="Wingfield B.D."/>
            <person name="Bills G.F."/>
            <person name="Dong Y."/>
            <person name="Huang W."/>
            <person name="Nel W.J."/>
            <person name="Swalarsk-Parry B.S."/>
            <person name="Vaghefi N."/>
            <person name="Wilken P.M."/>
            <person name="An Z."/>
            <person name="de Beer Z.W."/>
            <person name="De Vos L."/>
            <person name="Chen L."/>
            <person name="Duong T.A."/>
            <person name="Gao Y."/>
            <person name="Hammerbacher A."/>
            <person name="Kikkert J.R."/>
            <person name="Li Y."/>
            <person name="Li H."/>
            <person name="Li K."/>
            <person name="Li Q."/>
            <person name="Liu X."/>
            <person name="Ma X."/>
            <person name="Naidoo K."/>
            <person name="Pethybridge S.J."/>
            <person name="Sun J."/>
            <person name="Steenkamp E.T."/>
            <person name="van der Nest M.A."/>
            <person name="van Wyk S."/>
            <person name="Wingfield M.J."/>
            <person name="Xiong C."/>
            <person name="Yue Q."/>
            <person name="Zhang X."/>
        </authorList>
    </citation>
    <scope>NUCLEOTIDE SEQUENCE [LARGE SCALE GENOMIC DNA]</scope>
    <source>
        <strain evidence="6 7">BP5796</strain>
    </source>
</reference>
<keyword evidence="7" id="KW-1185">Reference proteome</keyword>
<accession>A0A3D8QR52</accession>
<name>A0A3D8QR52_9HELO</name>
<dbReference type="GO" id="GO:0003735">
    <property type="term" value="F:structural constituent of ribosome"/>
    <property type="evidence" value="ECO:0007669"/>
    <property type="project" value="InterPro"/>
</dbReference>
<feature type="compositionally biased region" description="Basic and acidic residues" evidence="4">
    <location>
        <begin position="1015"/>
        <end position="1032"/>
    </location>
</feature>
<feature type="compositionally biased region" description="Basic and acidic residues" evidence="4">
    <location>
        <begin position="51"/>
        <end position="66"/>
    </location>
</feature>
<feature type="region of interest" description="Disordered" evidence="4">
    <location>
        <begin position="175"/>
        <end position="204"/>
    </location>
</feature>
<dbReference type="Pfam" id="PF00366">
    <property type="entry name" value="Ribosomal_S17"/>
    <property type="match status" value="1"/>
</dbReference>
<dbReference type="GO" id="GO:0006412">
    <property type="term" value="P:translation"/>
    <property type="evidence" value="ECO:0007669"/>
    <property type="project" value="InterPro"/>
</dbReference>
<comment type="caution">
    <text evidence="6">The sequence shown here is derived from an EMBL/GenBank/DDBJ whole genome shotgun (WGS) entry which is preliminary data.</text>
</comment>
<dbReference type="GO" id="GO:1990904">
    <property type="term" value="C:ribonucleoprotein complex"/>
    <property type="evidence" value="ECO:0007669"/>
    <property type="project" value="UniProtKB-KW"/>
</dbReference>
<keyword evidence="2" id="KW-0689">Ribosomal protein</keyword>
<dbReference type="PANTHER" id="PTHR24216">
    <property type="entry name" value="PAXILLIN-RELATED"/>
    <property type="match status" value="1"/>
</dbReference>
<dbReference type="Gene3D" id="2.40.50.140">
    <property type="entry name" value="Nucleic acid-binding proteins"/>
    <property type="match status" value="1"/>
</dbReference>
<feature type="region of interest" description="Disordered" evidence="4">
    <location>
        <begin position="1015"/>
        <end position="1036"/>
    </location>
</feature>
<feature type="compositionally biased region" description="Basic residues" evidence="4">
    <location>
        <begin position="1048"/>
        <end position="1059"/>
    </location>
</feature>
<dbReference type="Proteomes" id="UP000256328">
    <property type="component" value="Unassembled WGS sequence"/>
</dbReference>
<feature type="compositionally biased region" description="Basic and acidic residues" evidence="4">
    <location>
        <begin position="775"/>
        <end position="786"/>
    </location>
</feature>
<keyword evidence="5" id="KW-0472">Membrane</keyword>
<evidence type="ECO:0000256" key="1">
    <source>
        <dbReference type="ARBA" id="ARBA00010254"/>
    </source>
</evidence>
<evidence type="ECO:0000313" key="7">
    <source>
        <dbReference type="Proteomes" id="UP000256328"/>
    </source>
</evidence>
<organism evidence="6 7">
    <name type="scientific">Coleophoma crateriformis</name>
    <dbReference type="NCBI Taxonomy" id="565419"/>
    <lineage>
        <taxon>Eukaryota</taxon>
        <taxon>Fungi</taxon>
        <taxon>Dikarya</taxon>
        <taxon>Ascomycota</taxon>
        <taxon>Pezizomycotina</taxon>
        <taxon>Leotiomycetes</taxon>
        <taxon>Helotiales</taxon>
        <taxon>Dermateaceae</taxon>
        <taxon>Coleophoma</taxon>
    </lineage>
</organism>
<evidence type="ECO:0000256" key="4">
    <source>
        <dbReference type="SAM" id="MobiDB-lite"/>
    </source>
</evidence>
<feature type="region of interest" description="Disordered" evidence="4">
    <location>
        <begin position="1048"/>
        <end position="1080"/>
    </location>
</feature>
<dbReference type="GO" id="GO:0005840">
    <property type="term" value="C:ribosome"/>
    <property type="evidence" value="ECO:0007669"/>
    <property type="project" value="UniProtKB-KW"/>
</dbReference>
<dbReference type="SUPFAM" id="SSF50249">
    <property type="entry name" value="Nucleic acid-binding proteins"/>
    <property type="match status" value="1"/>
</dbReference>
<feature type="region of interest" description="Disordered" evidence="4">
    <location>
        <begin position="770"/>
        <end position="834"/>
    </location>
</feature>
<comment type="similarity">
    <text evidence="1">Belongs to the universal ribosomal protein uS17 family.</text>
</comment>
<dbReference type="PANTHER" id="PTHR24216:SF65">
    <property type="entry name" value="PAXILLIN-LIKE PROTEIN 1"/>
    <property type="match status" value="1"/>
</dbReference>
<dbReference type="InterPro" id="IPR000266">
    <property type="entry name" value="Ribosomal_uS17"/>
</dbReference>
<feature type="region of interest" description="Disordered" evidence="4">
    <location>
        <begin position="1"/>
        <end position="163"/>
    </location>
</feature>
<evidence type="ECO:0000256" key="5">
    <source>
        <dbReference type="SAM" id="Phobius"/>
    </source>
</evidence>
<dbReference type="EMBL" id="PDLN01000016">
    <property type="protein sequence ID" value="RDW63974.1"/>
    <property type="molecule type" value="Genomic_DNA"/>
</dbReference>
<dbReference type="OrthoDB" id="274752at2759"/>
<keyword evidence="3" id="KW-0687">Ribonucleoprotein</keyword>
<feature type="transmembrane region" description="Helical" evidence="5">
    <location>
        <begin position="214"/>
        <end position="236"/>
    </location>
</feature>
<feature type="compositionally biased region" description="Low complexity" evidence="4">
    <location>
        <begin position="140"/>
        <end position="163"/>
    </location>
</feature>
<evidence type="ECO:0000313" key="6">
    <source>
        <dbReference type="EMBL" id="RDW63974.1"/>
    </source>
</evidence>
<proteinExistence type="inferred from homology"/>
<feature type="compositionally biased region" description="Low complexity" evidence="4">
    <location>
        <begin position="180"/>
        <end position="190"/>
    </location>
</feature>
<protein>
    <submittedName>
        <fullName evidence="6">Uncharacterized protein</fullName>
    </submittedName>
</protein>
<evidence type="ECO:0000256" key="2">
    <source>
        <dbReference type="ARBA" id="ARBA00022980"/>
    </source>
</evidence>
<feature type="compositionally biased region" description="Low complexity" evidence="4">
    <location>
        <begin position="116"/>
        <end position="130"/>
    </location>
</feature>